<name>A0A9W6TK06_9STRA</name>
<evidence type="ECO:0000313" key="3">
    <source>
        <dbReference type="EMBL" id="GMF15688.1"/>
    </source>
</evidence>
<feature type="domain" description="Serine-threonine/tyrosine-protein kinase catalytic" evidence="2">
    <location>
        <begin position="2"/>
        <end position="44"/>
    </location>
</feature>
<dbReference type="Pfam" id="PF07714">
    <property type="entry name" value="PK_Tyr_Ser-Thr"/>
    <property type="match status" value="1"/>
</dbReference>
<keyword evidence="4" id="KW-1185">Reference proteome</keyword>
<dbReference type="Proteomes" id="UP001165083">
    <property type="component" value="Unassembled WGS sequence"/>
</dbReference>
<feature type="region of interest" description="Disordered" evidence="1">
    <location>
        <begin position="99"/>
        <end position="127"/>
    </location>
</feature>
<dbReference type="OrthoDB" id="71777at2759"/>
<dbReference type="GO" id="GO:0004672">
    <property type="term" value="F:protein kinase activity"/>
    <property type="evidence" value="ECO:0007669"/>
    <property type="project" value="InterPro"/>
</dbReference>
<evidence type="ECO:0000256" key="1">
    <source>
        <dbReference type="SAM" id="MobiDB-lite"/>
    </source>
</evidence>
<comment type="caution">
    <text evidence="3">The sequence shown here is derived from an EMBL/GenBank/DDBJ whole genome shotgun (WGS) entry which is preliminary data.</text>
</comment>
<dbReference type="InterPro" id="IPR001245">
    <property type="entry name" value="Ser-Thr/Tyr_kinase_cat_dom"/>
</dbReference>
<dbReference type="Gene3D" id="1.10.510.10">
    <property type="entry name" value="Transferase(Phosphotransferase) domain 1"/>
    <property type="match status" value="1"/>
</dbReference>
<reference evidence="3" key="1">
    <citation type="submission" date="2023-04" db="EMBL/GenBank/DDBJ databases">
        <title>Phytophthora lilii NBRC 32176.</title>
        <authorList>
            <person name="Ichikawa N."/>
            <person name="Sato H."/>
            <person name="Tonouchi N."/>
        </authorList>
    </citation>
    <scope>NUCLEOTIDE SEQUENCE</scope>
    <source>
        <strain evidence="3">NBRC 32176</strain>
    </source>
</reference>
<dbReference type="InterPro" id="IPR011009">
    <property type="entry name" value="Kinase-like_dom_sf"/>
</dbReference>
<accession>A0A9W6TK06</accession>
<evidence type="ECO:0000259" key="2">
    <source>
        <dbReference type="Pfam" id="PF07714"/>
    </source>
</evidence>
<organism evidence="3 4">
    <name type="scientific">Phytophthora lilii</name>
    <dbReference type="NCBI Taxonomy" id="2077276"/>
    <lineage>
        <taxon>Eukaryota</taxon>
        <taxon>Sar</taxon>
        <taxon>Stramenopiles</taxon>
        <taxon>Oomycota</taxon>
        <taxon>Peronosporomycetes</taxon>
        <taxon>Peronosporales</taxon>
        <taxon>Peronosporaceae</taxon>
        <taxon>Phytophthora</taxon>
    </lineage>
</organism>
<evidence type="ECO:0000313" key="4">
    <source>
        <dbReference type="Proteomes" id="UP001165083"/>
    </source>
</evidence>
<dbReference type="AlphaFoldDB" id="A0A9W6TK06"/>
<protein>
    <submittedName>
        <fullName evidence="3">Unnamed protein product</fullName>
    </submittedName>
</protein>
<dbReference type="SUPFAM" id="SSF56112">
    <property type="entry name" value="Protein kinase-like (PK-like)"/>
    <property type="match status" value="1"/>
</dbReference>
<proteinExistence type="predicted"/>
<sequence>MQLNHVNIVQFIELIENDMQCALVMEYASGGDLDAFLRWQQESTRPGLTDILAGEVVQCHMMQLVSVTTSHQPMLLEQFAERIKDHQIATLSELVSPLPNRPSCSGNGSRDHIPAPTSPKQAQPEAENARQLFFENQVQLHFILHQIKTSLQLIPAQAAARRNKEGIDEERSRAAVFLDFDDNTPRVSASESSSDYSCERQLFPVENMQPASPSTRQRSESLEFSVAAVKLSPPRPRAQSSQYVIEVANLTPSV</sequence>
<dbReference type="EMBL" id="BSXW01000229">
    <property type="protein sequence ID" value="GMF15688.1"/>
    <property type="molecule type" value="Genomic_DNA"/>
</dbReference>
<gene>
    <name evidence="3" type="ORF">Plil01_000544900</name>
</gene>